<evidence type="ECO:0000256" key="3">
    <source>
        <dbReference type="ARBA" id="ARBA00022833"/>
    </source>
</evidence>
<evidence type="ECO:0000256" key="4">
    <source>
        <dbReference type="SAM" id="Coils"/>
    </source>
</evidence>
<feature type="compositionally biased region" description="Basic and acidic residues" evidence="5">
    <location>
        <begin position="17"/>
        <end position="29"/>
    </location>
</feature>
<dbReference type="SUPFAM" id="SSF49899">
    <property type="entry name" value="Concanavalin A-like lectins/glucanases"/>
    <property type="match status" value="1"/>
</dbReference>
<keyword evidence="9" id="KW-1185">Reference proteome</keyword>
<feature type="domain" description="TRIM8/14/16/25/29/45/65 coiled-coil region" evidence="7">
    <location>
        <begin position="35"/>
        <end position="173"/>
    </location>
</feature>
<keyword evidence="4" id="KW-0175">Coiled coil</keyword>
<keyword evidence="3" id="KW-0862">Zinc</keyword>
<keyword evidence="1" id="KW-0479">Metal-binding</keyword>
<evidence type="ECO:0000259" key="7">
    <source>
        <dbReference type="Pfam" id="PF25600"/>
    </source>
</evidence>
<dbReference type="Pfam" id="PF13765">
    <property type="entry name" value="PRY"/>
    <property type="match status" value="1"/>
</dbReference>
<dbReference type="InterPro" id="IPR043136">
    <property type="entry name" value="B30.2/SPRY_sf"/>
</dbReference>
<name>A0ABR3LUI8_9TELE</name>
<feature type="region of interest" description="Disordered" evidence="5">
    <location>
        <begin position="1"/>
        <end position="32"/>
    </location>
</feature>
<organism evidence="8 9">
    <name type="scientific">Cirrhinus molitorella</name>
    <name type="common">mud carp</name>
    <dbReference type="NCBI Taxonomy" id="172907"/>
    <lineage>
        <taxon>Eukaryota</taxon>
        <taxon>Metazoa</taxon>
        <taxon>Chordata</taxon>
        <taxon>Craniata</taxon>
        <taxon>Vertebrata</taxon>
        <taxon>Euteleostomi</taxon>
        <taxon>Actinopterygii</taxon>
        <taxon>Neopterygii</taxon>
        <taxon>Teleostei</taxon>
        <taxon>Ostariophysi</taxon>
        <taxon>Cypriniformes</taxon>
        <taxon>Cyprinidae</taxon>
        <taxon>Labeoninae</taxon>
        <taxon>Labeonini</taxon>
        <taxon>Cirrhinus</taxon>
    </lineage>
</organism>
<reference evidence="8 9" key="1">
    <citation type="submission" date="2023-09" db="EMBL/GenBank/DDBJ databases">
        <authorList>
            <person name="Wang M."/>
        </authorList>
    </citation>
    <scope>NUCLEOTIDE SEQUENCE [LARGE SCALE GENOMIC DNA]</scope>
    <source>
        <strain evidence="8">GT-2023</strain>
        <tissue evidence="8">Liver</tissue>
    </source>
</reference>
<protein>
    <submittedName>
        <fullName evidence="8">Uncharacterized protein</fullName>
    </submittedName>
</protein>
<feature type="domain" description="TRIM8/14/16/25/29/45/65 coiled-coil region" evidence="7">
    <location>
        <begin position="247"/>
        <end position="388"/>
    </location>
</feature>
<evidence type="ECO:0000256" key="1">
    <source>
        <dbReference type="ARBA" id="ARBA00022723"/>
    </source>
</evidence>
<feature type="coiled-coil region" evidence="4">
    <location>
        <begin position="240"/>
        <end position="332"/>
    </location>
</feature>
<dbReference type="PANTHER" id="PTHR25465:SF5">
    <property type="entry name" value="E3 UBIQUITIN_ISG15 LIGASE TRIM25-RELATED"/>
    <property type="match status" value="1"/>
</dbReference>
<sequence>MVDEHKYHSTVSTAAGRAEKQKHLGDTQKKYQQQITEKEKKLWELKEAVEIHKRSAQTAVEDSERIFTELIQSIEKRRSEVTQMIRDQEKTVISQAEGLLEKLKQEIDELRRRNSEMEQLSNTHNHIHFLQSFSSLSVPPGSPDIPSISDSSLDYVGKSVLHLRQKLENICKEEIEKLSGQVRCVNIVSIPEYECRNDFIQYFHRFSLDPNTAHQCLSLSEGNTMMTERTEKQKHLGETQRKYQQQIKQRKKKLHELKEAVKNYKRSAQTAVLNSEMIFNQLINSIKRRRSEVTQMIRDQEKNEVSRAEGLMKQLEKEIDQMSLINAKLEQIPQTPDHIHFLQSYLSLPVPPGPPDVPKITERSFDIEKSVTLKSVTRLRQKLEDFCTEEIKKLSSQVRCIQIISPPGHVIKKKLFFASIKQQILEEKQYFPTQRETNYFTEERPSARSALSLGVRAVL</sequence>
<accession>A0ABR3LUI8</accession>
<dbReference type="InterPro" id="IPR051051">
    <property type="entry name" value="E3_ubiq-ligase_TRIM/RNF"/>
</dbReference>
<evidence type="ECO:0000256" key="5">
    <source>
        <dbReference type="SAM" id="MobiDB-lite"/>
    </source>
</evidence>
<comment type="caution">
    <text evidence="8">The sequence shown here is derived from an EMBL/GenBank/DDBJ whole genome shotgun (WGS) entry which is preliminary data.</text>
</comment>
<evidence type="ECO:0000256" key="2">
    <source>
        <dbReference type="ARBA" id="ARBA00022771"/>
    </source>
</evidence>
<dbReference type="InterPro" id="IPR006574">
    <property type="entry name" value="PRY"/>
</dbReference>
<dbReference type="InterPro" id="IPR013320">
    <property type="entry name" value="ConA-like_dom_sf"/>
</dbReference>
<dbReference type="InterPro" id="IPR058030">
    <property type="entry name" value="TRIM8/14/16/25/29/45/65_CC"/>
</dbReference>
<dbReference type="Proteomes" id="UP001558613">
    <property type="component" value="Unassembled WGS sequence"/>
</dbReference>
<dbReference type="Gene3D" id="2.60.120.920">
    <property type="match status" value="1"/>
</dbReference>
<dbReference type="PANTHER" id="PTHR25465">
    <property type="entry name" value="B-BOX DOMAIN CONTAINING"/>
    <property type="match status" value="1"/>
</dbReference>
<proteinExistence type="predicted"/>
<evidence type="ECO:0000259" key="6">
    <source>
        <dbReference type="Pfam" id="PF13765"/>
    </source>
</evidence>
<dbReference type="Pfam" id="PF25600">
    <property type="entry name" value="TRIM_CC"/>
    <property type="match status" value="2"/>
</dbReference>
<gene>
    <name evidence="8" type="ORF">QQF64_013717</name>
</gene>
<keyword evidence="2" id="KW-0863">Zinc-finger</keyword>
<evidence type="ECO:0000313" key="8">
    <source>
        <dbReference type="EMBL" id="KAL1255656.1"/>
    </source>
</evidence>
<evidence type="ECO:0000313" key="9">
    <source>
        <dbReference type="Proteomes" id="UP001558613"/>
    </source>
</evidence>
<dbReference type="EMBL" id="JAYMGO010000019">
    <property type="protein sequence ID" value="KAL1255656.1"/>
    <property type="molecule type" value="Genomic_DNA"/>
</dbReference>
<feature type="domain" description="SPRY-associated" evidence="6">
    <location>
        <begin position="207"/>
        <end position="241"/>
    </location>
</feature>